<name>A0ABQ3ZUQ9_9ACTN</name>
<evidence type="ECO:0000313" key="5">
    <source>
        <dbReference type="Proteomes" id="UP000603200"/>
    </source>
</evidence>
<dbReference type="InterPro" id="IPR051400">
    <property type="entry name" value="HAD-like_hydrolase"/>
</dbReference>
<comment type="cofactor">
    <cofactor evidence="1">
        <name>Mg(2+)</name>
        <dbReference type="ChEBI" id="CHEBI:18420"/>
    </cofactor>
</comment>
<dbReference type="NCBIfam" id="TIGR01509">
    <property type="entry name" value="HAD-SF-IA-v3"/>
    <property type="match status" value="1"/>
</dbReference>
<dbReference type="PANTHER" id="PTHR46470:SF4">
    <property type="entry name" value="5-AMINO-6-(5-PHOSPHO-D-RIBITYLAMINO)URACIL PHOSPHATASE YIGB"/>
    <property type="match status" value="1"/>
</dbReference>
<dbReference type="Gene3D" id="1.20.120.1600">
    <property type="match status" value="1"/>
</dbReference>
<protein>
    <submittedName>
        <fullName evidence="4">Hydrolase</fullName>
    </submittedName>
</protein>
<dbReference type="RefSeq" id="WP_239159103.1">
    <property type="nucleotide sequence ID" value="NZ_BAAATV010000002.1"/>
</dbReference>
<gene>
    <name evidence="4" type="ORF">Ahu01nite_049940</name>
</gene>
<dbReference type="InterPro" id="IPR006439">
    <property type="entry name" value="HAD-SF_hydro_IA"/>
</dbReference>
<comment type="caution">
    <text evidence="4">The sequence shown here is derived from an EMBL/GenBank/DDBJ whole genome shotgun (WGS) entry which is preliminary data.</text>
</comment>
<dbReference type="GO" id="GO:0016787">
    <property type="term" value="F:hydrolase activity"/>
    <property type="evidence" value="ECO:0007669"/>
    <property type="project" value="UniProtKB-KW"/>
</dbReference>
<dbReference type="SFLD" id="SFLDG01129">
    <property type="entry name" value="C1.5:_HAD__Beta-PGM__Phosphata"/>
    <property type="match status" value="1"/>
</dbReference>
<dbReference type="SUPFAM" id="SSF56784">
    <property type="entry name" value="HAD-like"/>
    <property type="match status" value="1"/>
</dbReference>
<accession>A0ABQ3ZUQ9</accession>
<keyword evidence="3" id="KW-0460">Magnesium</keyword>
<dbReference type="Gene3D" id="3.40.50.1000">
    <property type="entry name" value="HAD superfamily/HAD-like"/>
    <property type="match status" value="1"/>
</dbReference>
<dbReference type="PANTHER" id="PTHR46470">
    <property type="entry name" value="N-ACYLNEURAMINATE-9-PHOSPHATASE"/>
    <property type="match status" value="1"/>
</dbReference>
<dbReference type="PROSITE" id="PS01228">
    <property type="entry name" value="COF_1"/>
    <property type="match status" value="1"/>
</dbReference>
<dbReference type="Proteomes" id="UP000603200">
    <property type="component" value="Unassembled WGS sequence"/>
</dbReference>
<reference evidence="4 5" key="1">
    <citation type="submission" date="2021-01" db="EMBL/GenBank/DDBJ databases">
        <title>Whole genome shotgun sequence of Actinoplanes humidus NBRC 14915.</title>
        <authorList>
            <person name="Komaki H."/>
            <person name="Tamura T."/>
        </authorList>
    </citation>
    <scope>NUCLEOTIDE SEQUENCE [LARGE SCALE GENOMIC DNA]</scope>
    <source>
        <strain evidence="4 5">NBRC 14915</strain>
    </source>
</reference>
<dbReference type="SFLD" id="SFLDS00003">
    <property type="entry name" value="Haloacid_Dehalogenase"/>
    <property type="match status" value="1"/>
</dbReference>
<organism evidence="4 5">
    <name type="scientific">Winogradskya humida</name>
    <dbReference type="NCBI Taxonomy" id="113566"/>
    <lineage>
        <taxon>Bacteria</taxon>
        <taxon>Bacillati</taxon>
        <taxon>Actinomycetota</taxon>
        <taxon>Actinomycetes</taxon>
        <taxon>Micromonosporales</taxon>
        <taxon>Micromonosporaceae</taxon>
        <taxon>Winogradskya</taxon>
    </lineage>
</organism>
<proteinExistence type="predicted"/>
<dbReference type="InterPro" id="IPR036412">
    <property type="entry name" value="HAD-like_sf"/>
</dbReference>
<sequence length="222" mass="24583">MTVRAVLLDLDGTLVNHDAAADAALRAWLPTIGHPATDESVARWTALQEPHLAAWRAGTITFAEQRRRRLRDFLGTESTPDSQLDATFADYLKHYEAAWRAYDDVIPALRALTVPCAVLTNGSTTQQNKKLIRTGIAHLIGPVFTVDNLGTPKPDPVAFLRACERWGFQPHEVLSVGDNYDLDVRAARSAGLRATHLDRHDTGPFTEPHRITTLADLTLQFN</sequence>
<evidence type="ECO:0000313" key="4">
    <source>
        <dbReference type="EMBL" id="GIE21892.1"/>
    </source>
</evidence>
<keyword evidence="2 4" id="KW-0378">Hydrolase</keyword>
<evidence type="ECO:0000256" key="2">
    <source>
        <dbReference type="ARBA" id="ARBA00022801"/>
    </source>
</evidence>
<dbReference type="Pfam" id="PF00702">
    <property type="entry name" value="Hydrolase"/>
    <property type="match status" value="1"/>
</dbReference>
<keyword evidence="5" id="KW-1185">Reference proteome</keyword>
<evidence type="ECO:0000256" key="3">
    <source>
        <dbReference type="ARBA" id="ARBA00022842"/>
    </source>
</evidence>
<dbReference type="EMBL" id="BOMN01000062">
    <property type="protein sequence ID" value="GIE21892.1"/>
    <property type="molecule type" value="Genomic_DNA"/>
</dbReference>
<evidence type="ECO:0000256" key="1">
    <source>
        <dbReference type="ARBA" id="ARBA00001946"/>
    </source>
</evidence>
<dbReference type="InterPro" id="IPR023214">
    <property type="entry name" value="HAD_sf"/>
</dbReference>
<dbReference type="NCBIfam" id="TIGR01549">
    <property type="entry name" value="HAD-SF-IA-v1"/>
    <property type="match status" value="1"/>
</dbReference>